<dbReference type="InterPro" id="IPR003869">
    <property type="entry name" value="Polysac_CapD-like"/>
</dbReference>
<keyword evidence="3" id="KW-1133">Transmembrane helix</keyword>
<protein>
    <submittedName>
        <fullName evidence="5">Capsule biosynthesis protein CapD</fullName>
    </submittedName>
</protein>
<feature type="transmembrane region" description="Helical" evidence="3">
    <location>
        <begin position="80"/>
        <end position="103"/>
    </location>
</feature>
<dbReference type="STRING" id="1707952.A6A03_00770"/>
<evidence type="ECO:0000256" key="1">
    <source>
        <dbReference type="ARBA" id="ARBA00007430"/>
    </source>
</evidence>
<dbReference type="AlphaFoldDB" id="A0A178MGT6"/>
<dbReference type="InterPro" id="IPR051203">
    <property type="entry name" value="Polysaccharide_Synthase-Rel"/>
</dbReference>
<feature type="transmembrane region" description="Helical" evidence="3">
    <location>
        <begin position="115"/>
        <end position="136"/>
    </location>
</feature>
<reference evidence="5 6" key="1">
    <citation type="submission" date="2016-04" db="EMBL/GenBank/DDBJ databases">
        <title>Chloroflexus islandicus sp. nov., a thermophilic filamentous anoxygenic phototrophic bacterium from geyser Strokkur (Iceland).</title>
        <authorList>
            <person name="Gaisin V.A."/>
            <person name="Kalashnikov A.M."/>
            <person name="Sukhacheva M.V."/>
            <person name="Grouzdev D.S."/>
            <person name="Ivanov T.M."/>
            <person name="Kuznetsov B."/>
            <person name="Gorlenko V.M."/>
        </authorList>
    </citation>
    <scope>NUCLEOTIDE SEQUENCE [LARGE SCALE GENOMIC DNA]</scope>
    <source>
        <strain evidence="6">isl-2</strain>
    </source>
</reference>
<comment type="caution">
    <text evidence="5">The sequence shown here is derived from an EMBL/GenBank/DDBJ whole genome shotgun (WGS) entry which is preliminary data.</text>
</comment>
<dbReference type="EMBL" id="LWQS01000038">
    <property type="protein sequence ID" value="OAN47308.1"/>
    <property type="molecule type" value="Genomic_DNA"/>
</dbReference>
<evidence type="ECO:0000313" key="5">
    <source>
        <dbReference type="EMBL" id="OAN47308.1"/>
    </source>
</evidence>
<dbReference type="OrthoDB" id="9803111at2"/>
<keyword evidence="3" id="KW-0812">Transmembrane</keyword>
<dbReference type="PANTHER" id="PTHR43318">
    <property type="entry name" value="UDP-N-ACETYLGLUCOSAMINE 4,6-DEHYDRATASE"/>
    <property type="match status" value="1"/>
</dbReference>
<dbReference type="Pfam" id="PF02719">
    <property type="entry name" value="Polysacc_synt_2"/>
    <property type="match status" value="1"/>
</dbReference>
<dbReference type="CDD" id="cd05237">
    <property type="entry name" value="UDP_invert_4-6DH_SDR_e"/>
    <property type="match status" value="1"/>
</dbReference>
<feature type="transmembrane region" description="Helical" evidence="3">
    <location>
        <begin position="43"/>
        <end position="60"/>
    </location>
</feature>
<accession>A0A178MGT6</accession>
<organism evidence="5 6">
    <name type="scientific">Chloroflexus islandicus</name>
    <dbReference type="NCBI Taxonomy" id="1707952"/>
    <lineage>
        <taxon>Bacteria</taxon>
        <taxon>Bacillati</taxon>
        <taxon>Chloroflexota</taxon>
        <taxon>Chloroflexia</taxon>
        <taxon>Chloroflexales</taxon>
        <taxon>Chloroflexineae</taxon>
        <taxon>Chloroflexaceae</taxon>
        <taxon>Chloroflexus</taxon>
    </lineage>
</organism>
<dbReference type="SUPFAM" id="SSF51735">
    <property type="entry name" value="NAD(P)-binding Rossmann-fold domains"/>
    <property type="match status" value="2"/>
</dbReference>
<gene>
    <name evidence="5" type="ORF">A6A03_00770</name>
</gene>
<keyword evidence="6" id="KW-1185">Reference proteome</keyword>
<feature type="transmembrane region" description="Helical" evidence="3">
    <location>
        <begin position="12"/>
        <end position="31"/>
    </location>
</feature>
<dbReference type="InterPro" id="IPR057326">
    <property type="entry name" value="KR_dom"/>
</dbReference>
<dbReference type="RefSeq" id="WP_066784305.1">
    <property type="nucleotide sequence ID" value="NZ_LWQS01000038.1"/>
</dbReference>
<keyword evidence="3" id="KW-0472">Membrane</keyword>
<feature type="domain" description="Ketoreductase" evidence="4">
    <location>
        <begin position="294"/>
        <end position="463"/>
    </location>
</feature>
<dbReference type="Gene3D" id="3.40.50.720">
    <property type="entry name" value="NAD(P)-binding Rossmann-like Domain"/>
    <property type="match status" value="2"/>
</dbReference>
<dbReference type="Proteomes" id="UP000078287">
    <property type="component" value="Unassembled WGS sequence"/>
</dbReference>
<evidence type="ECO:0000313" key="6">
    <source>
        <dbReference type="Proteomes" id="UP000078287"/>
    </source>
</evidence>
<proteinExistence type="inferred from homology"/>
<sequence>MKLIPSSPIRNRYFFFLDLVLLPLAAYLSFWVRLDHVPAGPALAGWLVLTVITTPVHLLVFRRLGIYSRYWRYASIDELLLLISAVSLAMIVTTPVAFVVASITPVALVPRSVPIIFFFFGLAATIGPRLLARLLWHRDALKRKRKGELNGKMQRVLIMGAGSAGTMIARELRDNPQLGMVVVGFLDDDPLKHGMHIYGAPVLGNRFDIPRLVREHNAHYVIIAMPSAAGKDIRSIVELCERTNVKTKIMPGLYEMLDGKVSVNQLRNVQIEDLLRRSPVQTDIAAVHNLLQGKRVMVTGGGGSIGSELCRQILRAQPEELIILGHGENSVFTIEQELRRIAPPTTKLTTVIADIRFAERIMYIFEQYRPEIVFHAAAHKHVPLMELHPAEAVTNNVLGTRNLLSAAMQVDVSHFVMISSDKAVNPTNVMGATKRVAELLVHEAARQSGRSYVAVRFGNVLGSRGSVVLTFKQQIASGGPVTVTHPDMRRFFMTIPEAVQLTLQASVLGKGGEVFVLDMGEPIRIVDLARDMIELSGLQVGRDIDIVFTGLRPGEKLYEELFVEGEEYERTSHAKIFIAHNAAKLVPKALADQIRILELAAFRDDTAVVLRTLHRLVPTFKQPVPAPMTEPKPREQAVGEPLWKRQLASD</sequence>
<evidence type="ECO:0000256" key="2">
    <source>
        <dbReference type="SAM" id="MobiDB-lite"/>
    </source>
</evidence>
<dbReference type="PANTHER" id="PTHR43318:SF1">
    <property type="entry name" value="POLYSACCHARIDE BIOSYNTHESIS PROTEIN EPSC-RELATED"/>
    <property type="match status" value="1"/>
</dbReference>
<dbReference type="InterPro" id="IPR036291">
    <property type="entry name" value="NAD(P)-bd_dom_sf"/>
</dbReference>
<dbReference type="SMART" id="SM00822">
    <property type="entry name" value="PKS_KR"/>
    <property type="match status" value="1"/>
</dbReference>
<feature type="region of interest" description="Disordered" evidence="2">
    <location>
        <begin position="622"/>
        <end position="650"/>
    </location>
</feature>
<evidence type="ECO:0000259" key="4">
    <source>
        <dbReference type="SMART" id="SM00822"/>
    </source>
</evidence>
<name>A0A178MGT6_9CHLR</name>
<dbReference type="Pfam" id="PF13727">
    <property type="entry name" value="CoA_binding_3"/>
    <property type="match status" value="1"/>
</dbReference>
<evidence type="ECO:0000256" key="3">
    <source>
        <dbReference type="SAM" id="Phobius"/>
    </source>
</evidence>
<comment type="similarity">
    <text evidence="1">Belongs to the polysaccharide synthase family.</text>
</comment>